<evidence type="ECO:0000313" key="2">
    <source>
        <dbReference type="Proteomes" id="UP000004810"/>
    </source>
</evidence>
<sequence length="62" mass="6774">MNGSECCSEIILHKLINVPAALLTSDSCIALQQLMTTTTTTTKLILMMILAMMKEDMVSPTK</sequence>
<organism evidence="1 2">
    <name type="scientific">Wuchereria bancrofti</name>
    <dbReference type="NCBI Taxonomy" id="6293"/>
    <lineage>
        <taxon>Eukaryota</taxon>
        <taxon>Metazoa</taxon>
        <taxon>Ecdysozoa</taxon>
        <taxon>Nematoda</taxon>
        <taxon>Chromadorea</taxon>
        <taxon>Rhabditida</taxon>
        <taxon>Spirurina</taxon>
        <taxon>Spiruromorpha</taxon>
        <taxon>Filarioidea</taxon>
        <taxon>Onchocercidae</taxon>
        <taxon>Wuchereria</taxon>
    </lineage>
</organism>
<comment type="caution">
    <text evidence="1">The sequence shown here is derived from an EMBL/GenBank/DDBJ whole genome shotgun (WGS) entry which is preliminary data.</text>
</comment>
<proteinExistence type="predicted"/>
<reference evidence="2" key="1">
    <citation type="submission" date="2012-08" db="EMBL/GenBank/DDBJ databases">
        <title>The Genome Sequence of Wuchereria bancrofti.</title>
        <authorList>
            <person name="Nutman T.B."/>
            <person name="Fink D.L."/>
            <person name="Russ C."/>
            <person name="Young S."/>
            <person name="Zeng Q."/>
            <person name="Koehrsen M."/>
            <person name="Alvarado L."/>
            <person name="Berlin A."/>
            <person name="Chapman S.B."/>
            <person name="Chen Z."/>
            <person name="Freedman E."/>
            <person name="Gellesch M."/>
            <person name="Goldberg J."/>
            <person name="Griggs A."/>
            <person name="Gujja S."/>
            <person name="Heilman E.R."/>
            <person name="Heiman D."/>
            <person name="Hepburn T."/>
            <person name="Howarth C."/>
            <person name="Jen D."/>
            <person name="Larson L."/>
            <person name="Lewis B."/>
            <person name="Mehta T."/>
            <person name="Park D."/>
            <person name="Pearson M."/>
            <person name="Roberts A."/>
            <person name="Saif S."/>
            <person name="Shea T."/>
            <person name="Shenoy N."/>
            <person name="Sisk P."/>
            <person name="Stolte C."/>
            <person name="Sykes S."/>
            <person name="Walk T."/>
            <person name="White J."/>
            <person name="Yandava C."/>
            <person name="Haas B."/>
            <person name="Henn M.R."/>
            <person name="Nusbaum C."/>
            <person name="Birren B."/>
        </authorList>
    </citation>
    <scope>NUCLEOTIDE SEQUENCE [LARGE SCALE GENOMIC DNA]</scope>
    <source>
        <strain evidence="2">NA</strain>
    </source>
</reference>
<gene>
    <name evidence="1" type="ORF">WUBG_07426</name>
</gene>
<protein>
    <submittedName>
        <fullName evidence="1">Uncharacterized protein</fullName>
    </submittedName>
</protein>
<dbReference type="EMBL" id="ADBV01003462">
    <property type="protein sequence ID" value="EJW81664.1"/>
    <property type="molecule type" value="Genomic_DNA"/>
</dbReference>
<name>J9F2W4_WUCBA</name>
<dbReference type="AlphaFoldDB" id="J9F2W4"/>
<evidence type="ECO:0000313" key="1">
    <source>
        <dbReference type="EMBL" id="EJW81664.1"/>
    </source>
</evidence>
<feature type="non-terminal residue" evidence="1">
    <location>
        <position position="62"/>
    </location>
</feature>
<dbReference type="Proteomes" id="UP000004810">
    <property type="component" value="Unassembled WGS sequence"/>
</dbReference>
<accession>J9F2W4</accession>